<feature type="region of interest" description="Disordered" evidence="1">
    <location>
        <begin position="450"/>
        <end position="483"/>
    </location>
</feature>
<dbReference type="RefSeq" id="WP_074850323.1">
    <property type="nucleotide sequence ID" value="NZ_FNLM01000034.1"/>
</dbReference>
<dbReference type="AlphaFoldDB" id="A0A1H2JDT3"/>
<dbReference type="Pfam" id="PF09423">
    <property type="entry name" value="PhoD"/>
    <property type="match status" value="1"/>
</dbReference>
<feature type="compositionally biased region" description="Polar residues" evidence="1">
    <location>
        <begin position="343"/>
        <end position="353"/>
    </location>
</feature>
<proteinExistence type="predicted"/>
<sequence>MPGTPAGTPPAIVHCDPDPTLRASTSRRRFLSWAGLVTGLAFTPGLLGGAPPAATSPANSAGVFSLGVASGDPLPDGVVLWTRLARNPFAPGGGMGSRPVRVEWEIATDESMTRVVRRGTAHATPEWAHSVHVDVRGLAPAADHFYRFRALGEISPIGRTRTAPAPNARPGALSIAVASCQNWADGYYHAFGDMAAHAPDLVLHLGDYIYEKPIPLDARRGAIRPASATHEAVGLDDYRERYALYKSDPDLQQAHAMSPFSISFDDHEIDNNWAAKVPEDETPLSRFAVRRACALRAWWENTPVRITARPDGTVIRAHRRLAFGDLAEINLLDTRSHRDDQVNGDNDSPQNARTADPSRTILGAAQERWLLDGLASSRARWDVLAQQVPMADLARGRSRAVSMDGWSGYESSRRRVLDGAAHRRVRNLVSLAGDIHRSVVADLRTDYADDSPTRGVELATTSITSGGDGEDSDDGDRELKAASPHVRFGNSQRGYLLNRVYRDRWEAEFRVAPSVRSPRGSLRRRATVTIPDAAGEVDVGQSAP</sequence>
<evidence type="ECO:0000256" key="1">
    <source>
        <dbReference type="SAM" id="MobiDB-lite"/>
    </source>
</evidence>
<dbReference type="InterPro" id="IPR038607">
    <property type="entry name" value="PhoD-like_sf"/>
</dbReference>
<feature type="region of interest" description="Disordered" evidence="1">
    <location>
        <begin position="337"/>
        <end position="357"/>
    </location>
</feature>
<dbReference type="PANTHER" id="PTHR43606:SF2">
    <property type="entry name" value="ALKALINE PHOSPHATASE FAMILY PROTEIN (AFU_ORTHOLOGUE AFUA_5G03860)"/>
    <property type="match status" value="1"/>
</dbReference>
<gene>
    <name evidence="4" type="ORF">SAMN04488548_1342018</name>
</gene>
<dbReference type="Proteomes" id="UP000183180">
    <property type="component" value="Unassembled WGS sequence"/>
</dbReference>
<dbReference type="STRING" id="158898.SAMN04488548_1342018"/>
<reference evidence="4 5" key="1">
    <citation type="submission" date="2016-10" db="EMBL/GenBank/DDBJ databases">
        <authorList>
            <person name="de Groot N.N."/>
        </authorList>
    </citation>
    <scope>NUCLEOTIDE SEQUENCE [LARGE SCALE GENOMIC DNA]</scope>
    <source>
        <strain evidence="4 5">DSM 44215</strain>
    </source>
</reference>
<dbReference type="InterPro" id="IPR006311">
    <property type="entry name" value="TAT_signal"/>
</dbReference>
<evidence type="ECO:0000313" key="4">
    <source>
        <dbReference type="EMBL" id="SDU54553.1"/>
    </source>
</evidence>
<evidence type="ECO:0000313" key="5">
    <source>
        <dbReference type="Proteomes" id="UP000183180"/>
    </source>
</evidence>
<dbReference type="Gene3D" id="2.60.40.380">
    <property type="entry name" value="Purple acid phosphatase-like, N-terminal"/>
    <property type="match status" value="1"/>
</dbReference>
<dbReference type="SUPFAM" id="SSF56300">
    <property type="entry name" value="Metallo-dependent phosphatases"/>
    <property type="match status" value="1"/>
</dbReference>
<evidence type="ECO:0000259" key="2">
    <source>
        <dbReference type="Pfam" id="PF09423"/>
    </source>
</evidence>
<name>A0A1H2JDT3_9ACTN</name>
<dbReference type="InterPro" id="IPR029052">
    <property type="entry name" value="Metallo-depent_PP-like"/>
</dbReference>
<accession>A0A1H2JDT3</accession>
<dbReference type="CDD" id="cd07389">
    <property type="entry name" value="MPP_PhoD"/>
    <property type="match status" value="1"/>
</dbReference>
<feature type="domain" description="PhoD-like phosphatase metallophosphatase" evidence="2">
    <location>
        <begin position="176"/>
        <end position="509"/>
    </location>
</feature>
<feature type="domain" description="Phospholipase D N-terminal" evidence="3">
    <location>
        <begin position="66"/>
        <end position="162"/>
    </location>
</feature>
<dbReference type="InterPro" id="IPR032093">
    <property type="entry name" value="PhoD_N"/>
</dbReference>
<dbReference type="PANTHER" id="PTHR43606">
    <property type="entry name" value="PHOSPHATASE, PUTATIVE (AFU_ORTHOLOGUE AFUA_6G08710)-RELATED"/>
    <property type="match status" value="1"/>
</dbReference>
<protein>
    <submittedName>
        <fullName evidence="4">Alkaline phosphatase D</fullName>
    </submittedName>
</protein>
<dbReference type="Pfam" id="PF16655">
    <property type="entry name" value="PhoD_N"/>
    <property type="match status" value="1"/>
</dbReference>
<dbReference type="InterPro" id="IPR052900">
    <property type="entry name" value="Phospholipid_Metab_Enz"/>
</dbReference>
<dbReference type="EMBL" id="FNLM01000034">
    <property type="protein sequence ID" value="SDU54553.1"/>
    <property type="molecule type" value="Genomic_DNA"/>
</dbReference>
<dbReference type="Gene3D" id="3.60.21.70">
    <property type="entry name" value="PhoD-like phosphatase"/>
    <property type="match status" value="1"/>
</dbReference>
<dbReference type="InterPro" id="IPR018946">
    <property type="entry name" value="PhoD-like_MPP"/>
</dbReference>
<dbReference type="PROSITE" id="PS51318">
    <property type="entry name" value="TAT"/>
    <property type="match status" value="1"/>
</dbReference>
<dbReference type="OrthoDB" id="3497025at2"/>
<organism evidence="4 5">
    <name type="scientific">Gordonia westfalica</name>
    <dbReference type="NCBI Taxonomy" id="158898"/>
    <lineage>
        <taxon>Bacteria</taxon>
        <taxon>Bacillati</taxon>
        <taxon>Actinomycetota</taxon>
        <taxon>Actinomycetes</taxon>
        <taxon>Mycobacteriales</taxon>
        <taxon>Gordoniaceae</taxon>
        <taxon>Gordonia</taxon>
    </lineage>
</organism>
<evidence type="ECO:0000259" key="3">
    <source>
        <dbReference type="Pfam" id="PF16655"/>
    </source>
</evidence>